<dbReference type="SUPFAM" id="SSF56672">
    <property type="entry name" value="DNA/RNA polymerases"/>
    <property type="match status" value="1"/>
</dbReference>
<dbReference type="AlphaFoldDB" id="A0AAQ3N6G7"/>
<dbReference type="PANTHER" id="PTHR11439">
    <property type="entry name" value="GAG-POL-RELATED RETROTRANSPOSON"/>
    <property type="match status" value="1"/>
</dbReference>
<sequence length="492" mass="56054">MQTDLGDDTNGMSGDGSHSKAAGVDLRNYQLVRDRERRISKPTKRFGEADLICYALNAAKDLERLDEPRSYKEALDSSDRHLWQGAMEEELEALKKNNTWRLVDLPKGKKVVGSKWIFKKKEAIPGGEKARYKARLVAKGFTQIEGVDYHEIFAPVVKHCSVRVLMAIVTHCNLHLEQLDVRTAFLHGDLEETIYMKQLEGFAVDDRVCLLQKSLYGLKQSPRQWYRKFDDFLIKLNFKRCNYDDCVYTLNRDGEVLYLLLYVDDILIVSSDRSMIHEMKAKLGDAFEMKELGEARRILGIDIKRDKPGGNLFSSQNCYWQKVISRYQMVESKPAGRAIGQHLKLTKEQCPKTEDERRKMESVPFSNGIGSIMYGMVCTRPDLAHGVSVLNRFMVDPGQIHWDALKWMLRYIKGSLDTGLLFQNNFQGGGYIEGFVDSDFAGCMDTRKSCLGYVFTLFGTAVSWRSTLQSVVALSTTEAEYYALAEGVKEAL</sequence>
<name>A0AAQ3N6G7_VIGMU</name>
<proteinExistence type="predicted"/>
<feature type="region of interest" description="Disordered" evidence="1">
    <location>
        <begin position="1"/>
        <end position="21"/>
    </location>
</feature>
<dbReference type="CDD" id="cd09272">
    <property type="entry name" value="RNase_HI_RT_Ty1"/>
    <property type="match status" value="1"/>
</dbReference>
<dbReference type="InterPro" id="IPR043502">
    <property type="entry name" value="DNA/RNA_pol_sf"/>
</dbReference>
<feature type="domain" description="Reverse transcriptase Ty1/copia-type" evidence="2">
    <location>
        <begin position="97"/>
        <end position="334"/>
    </location>
</feature>
<dbReference type="Pfam" id="PF07727">
    <property type="entry name" value="RVT_2"/>
    <property type="match status" value="1"/>
</dbReference>
<organism evidence="3 4">
    <name type="scientific">Vigna mungo</name>
    <name type="common">Black gram</name>
    <name type="synonym">Phaseolus mungo</name>
    <dbReference type="NCBI Taxonomy" id="3915"/>
    <lineage>
        <taxon>Eukaryota</taxon>
        <taxon>Viridiplantae</taxon>
        <taxon>Streptophyta</taxon>
        <taxon>Embryophyta</taxon>
        <taxon>Tracheophyta</taxon>
        <taxon>Spermatophyta</taxon>
        <taxon>Magnoliopsida</taxon>
        <taxon>eudicotyledons</taxon>
        <taxon>Gunneridae</taxon>
        <taxon>Pentapetalae</taxon>
        <taxon>rosids</taxon>
        <taxon>fabids</taxon>
        <taxon>Fabales</taxon>
        <taxon>Fabaceae</taxon>
        <taxon>Papilionoideae</taxon>
        <taxon>50 kb inversion clade</taxon>
        <taxon>NPAAA clade</taxon>
        <taxon>indigoferoid/millettioid clade</taxon>
        <taxon>Phaseoleae</taxon>
        <taxon>Vigna</taxon>
    </lineage>
</organism>
<accession>A0AAQ3N6G7</accession>
<keyword evidence="4" id="KW-1185">Reference proteome</keyword>
<evidence type="ECO:0000313" key="4">
    <source>
        <dbReference type="Proteomes" id="UP001374535"/>
    </source>
</evidence>
<reference evidence="3 4" key="1">
    <citation type="journal article" date="2023" name="Life. Sci Alliance">
        <title>Evolutionary insights into 3D genome organization and epigenetic landscape of Vigna mungo.</title>
        <authorList>
            <person name="Junaid A."/>
            <person name="Singh B."/>
            <person name="Bhatia S."/>
        </authorList>
    </citation>
    <scope>NUCLEOTIDE SEQUENCE [LARGE SCALE GENOMIC DNA]</scope>
    <source>
        <strain evidence="3">Urdbean</strain>
    </source>
</reference>
<gene>
    <name evidence="3" type="ORF">V8G54_024086</name>
</gene>
<evidence type="ECO:0000313" key="3">
    <source>
        <dbReference type="EMBL" id="WVZ03280.1"/>
    </source>
</evidence>
<dbReference type="Proteomes" id="UP001374535">
    <property type="component" value="Chromosome 7"/>
</dbReference>
<protein>
    <recommendedName>
        <fullName evidence="2">Reverse transcriptase Ty1/copia-type domain-containing protein</fullName>
    </recommendedName>
</protein>
<dbReference type="PANTHER" id="PTHR11439:SF491">
    <property type="entry name" value="INTEGRASE CATALYTIC DOMAIN-CONTAINING PROTEIN"/>
    <property type="match status" value="1"/>
</dbReference>
<evidence type="ECO:0000259" key="2">
    <source>
        <dbReference type="Pfam" id="PF07727"/>
    </source>
</evidence>
<dbReference type="EMBL" id="CP144694">
    <property type="protein sequence ID" value="WVZ03280.1"/>
    <property type="molecule type" value="Genomic_DNA"/>
</dbReference>
<dbReference type="InterPro" id="IPR013103">
    <property type="entry name" value="RVT_2"/>
</dbReference>
<evidence type="ECO:0000256" key="1">
    <source>
        <dbReference type="SAM" id="MobiDB-lite"/>
    </source>
</evidence>